<proteinExistence type="predicted"/>
<evidence type="ECO:0000313" key="6">
    <source>
        <dbReference type="EMBL" id="CAD8107663.1"/>
    </source>
</evidence>
<gene>
    <name evidence="6" type="ORF">PPRIM_AZ9-3.1.T1340098</name>
</gene>
<keyword evidence="1" id="KW-0479">Metal-binding</keyword>
<reference evidence="6" key="1">
    <citation type="submission" date="2021-01" db="EMBL/GenBank/DDBJ databases">
        <authorList>
            <consortium name="Genoscope - CEA"/>
            <person name="William W."/>
        </authorList>
    </citation>
    <scope>NUCLEOTIDE SEQUENCE</scope>
</reference>
<protein>
    <recommendedName>
        <fullName evidence="5">RING-type domain-containing protein</fullName>
    </recommendedName>
</protein>
<dbReference type="SMART" id="SM00184">
    <property type="entry name" value="RING"/>
    <property type="match status" value="1"/>
</dbReference>
<accession>A0A8S1PYU9</accession>
<evidence type="ECO:0000313" key="7">
    <source>
        <dbReference type="Proteomes" id="UP000688137"/>
    </source>
</evidence>
<dbReference type="Proteomes" id="UP000688137">
    <property type="component" value="Unassembled WGS sequence"/>
</dbReference>
<keyword evidence="7" id="KW-1185">Reference proteome</keyword>
<comment type="caution">
    <text evidence="6">The sequence shown here is derived from an EMBL/GenBank/DDBJ whole genome shotgun (WGS) entry which is preliminary data.</text>
</comment>
<name>A0A8S1PYU9_PARPR</name>
<keyword evidence="3" id="KW-0812">Transmembrane</keyword>
<dbReference type="EMBL" id="CAJJDM010000137">
    <property type="protein sequence ID" value="CAD8107663.1"/>
    <property type="molecule type" value="Genomic_DNA"/>
</dbReference>
<sequence length="491" mass="57775">MLLLILFFICNAFHHKGNLQTNTTLNLTLNFTDQAPSIIIKFFLPIARQNQQIVACFVSFENLSLNTFVLDQLQLKINSKITYDIHSIQSNSDTQLVQYPYYSIIYLQCQSNQNIFIDYQLTYLEDYLNPFCINNCKGYNDKNNGNNSYCSNNNCECQIDKLGQFCQLDSTFLLNNQWIIVNLDSYQWKYFYYQIRETDIEFHTNLDYEDHKIIYSLTLRQYPWISIPNSKFSQSLKNCSQLSEILQQLINNDASSNIIYIGLYNNNSLQTTFNFSIVTTSYDDQDEAQRNKLILIIVGSVVGVLLLLSFFLSIFNNQRLQQNVEHIENVEQNLEQQQIAYKSPTGFSKQFIKEYFGPINLQIVMKSYPGLSQFEDCVICLESLKNDINQEMKFCSVTPCFHIFHQQCLSSWLQKQRNCPFCRCEFNRIYIQNKYPWIELTKEKSKRDQEQDSQYLQRLKHTQNTDQSQDIQLNESQQDLVQPKNRPIVDG</sequence>
<feature type="chain" id="PRO_5035939096" description="RING-type domain-containing protein" evidence="4">
    <location>
        <begin position="20"/>
        <end position="491"/>
    </location>
</feature>
<dbReference type="PANTHER" id="PTHR45676">
    <property type="entry name" value="RING-H2 FINGER PROTEIN ATL51-RELATED"/>
    <property type="match status" value="1"/>
</dbReference>
<evidence type="ECO:0000256" key="1">
    <source>
        <dbReference type="PROSITE-ProRule" id="PRU00175"/>
    </source>
</evidence>
<keyword evidence="3" id="KW-1133">Transmembrane helix</keyword>
<dbReference type="PANTHER" id="PTHR45676:SF41">
    <property type="entry name" value="RING-H2 FINGER PROTEIN ATL66"/>
    <property type="match status" value="1"/>
</dbReference>
<dbReference type="PROSITE" id="PS50089">
    <property type="entry name" value="ZF_RING_2"/>
    <property type="match status" value="1"/>
</dbReference>
<dbReference type="InterPro" id="IPR001841">
    <property type="entry name" value="Znf_RING"/>
</dbReference>
<keyword evidence="1" id="KW-0862">Zinc</keyword>
<keyword evidence="1" id="KW-0863">Zinc-finger</keyword>
<evidence type="ECO:0000256" key="3">
    <source>
        <dbReference type="SAM" id="Phobius"/>
    </source>
</evidence>
<evidence type="ECO:0000259" key="5">
    <source>
        <dbReference type="PROSITE" id="PS50089"/>
    </source>
</evidence>
<feature type="compositionally biased region" description="Polar residues" evidence="2">
    <location>
        <begin position="452"/>
        <end position="480"/>
    </location>
</feature>
<feature type="region of interest" description="Disordered" evidence="2">
    <location>
        <begin position="449"/>
        <end position="491"/>
    </location>
</feature>
<evidence type="ECO:0000256" key="4">
    <source>
        <dbReference type="SAM" id="SignalP"/>
    </source>
</evidence>
<evidence type="ECO:0000256" key="2">
    <source>
        <dbReference type="SAM" id="MobiDB-lite"/>
    </source>
</evidence>
<organism evidence="6 7">
    <name type="scientific">Paramecium primaurelia</name>
    <dbReference type="NCBI Taxonomy" id="5886"/>
    <lineage>
        <taxon>Eukaryota</taxon>
        <taxon>Sar</taxon>
        <taxon>Alveolata</taxon>
        <taxon>Ciliophora</taxon>
        <taxon>Intramacronucleata</taxon>
        <taxon>Oligohymenophorea</taxon>
        <taxon>Peniculida</taxon>
        <taxon>Parameciidae</taxon>
        <taxon>Paramecium</taxon>
    </lineage>
</organism>
<feature type="transmembrane region" description="Helical" evidence="3">
    <location>
        <begin position="293"/>
        <end position="315"/>
    </location>
</feature>
<feature type="domain" description="RING-type" evidence="5">
    <location>
        <begin position="377"/>
        <end position="423"/>
    </location>
</feature>
<dbReference type="AlphaFoldDB" id="A0A8S1PYU9"/>
<keyword evidence="4" id="KW-0732">Signal</keyword>
<feature type="signal peptide" evidence="4">
    <location>
        <begin position="1"/>
        <end position="19"/>
    </location>
</feature>
<keyword evidence="3" id="KW-0472">Membrane</keyword>
<dbReference type="Pfam" id="PF13639">
    <property type="entry name" value="zf-RING_2"/>
    <property type="match status" value="1"/>
</dbReference>
<dbReference type="GO" id="GO:0008270">
    <property type="term" value="F:zinc ion binding"/>
    <property type="evidence" value="ECO:0007669"/>
    <property type="project" value="UniProtKB-KW"/>
</dbReference>
<dbReference type="OMA" id="PFCINNC"/>